<comment type="similarity">
    <text evidence="5">Belongs to the class-II pyridoxal-phosphate-dependent aminotransferase family. MalY/PatB cystathionine beta-lyase subfamily.</text>
</comment>
<dbReference type="InterPro" id="IPR015421">
    <property type="entry name" value="PyrdxlP-dep_Trfase_major"/>
</dbReference>
<proteinExistence type="inferred from homology"/>
<dbReference type="PANTHER" id="PTHR43525">
    <property type="entry name" value="PROTEIN MALY"/>
    <property type="match status" value="1"/>
</dbReference>
<protein>
    <recommendedName>
        <fullName evidence="2">cysteine-S-conjugate beta-lyase</fullName>
        <ecNumber evidence="2">4.4.1.13</ecNumber>
    </recommendedName>
</protein>
<dbReference type="SUPFAM" id="SSF53383">
    <property type="entry name" value="PLP-dependent transferases"/>
    <property type="match status" value="1"/>
</dbReference>
<dbReference type="CDD" id="cd00609">
    <property type="entry name" value="AAT_like"/>
    <property type="match status" value="1"/>
</dbReference>
<dbReference type="Proteomes" id="UP000199548">
    <property type="component" value="Unassembled WGS sequence"/>
</dbReference>
<dbReference type="STRING" id="420953.SAMN05192543_1011111"/>
<sequence>MIHETAVSTVASASREIRDFILSQPELLARQSYKWHLYPAGVIAACVADMDFRVAPEVQSVIQYGLEKSDYVYPLRDGRRADRAVAAAFAARMKHGFNWDVDPAQVLVVADLVQATYASILAFSEPGDGVVLQVPNYPPFREALEVTGRQLIPLEMEWTDEGYVFDLEKLEDRVDERTKLFILCNPQNPTGRVFTRAELERVAAFAERHDLIVVSDEIHSDLIHPGATHLPFATLSPAAASRAITLNSASKSFNIAGLRCGLVHFGTEALMQRFHARIPIRLTGSVNNVGIDATVAAWTDGQAWLDAVRVHLLTMRDYVAGILRDEIPEIRFHVPEATYLLWMDCSDLNLDGSASSFFLKQARIGFSAGETFHPDAMNFARMNFATSRPILNEILERMITAVRSLRR</sequence>
<dbReference type="InterPro" id="IPR015424">
    <property type="entry name" value="PyrdxlP-dep_Trfase"/>
</dbReference>
<dbReference type="InterPro" id="IPR004839">
    <property type="entry name" value="Aminotransferase_I/II_large"/>
</dbReference>
<comment type="cofactor">
    <cofactor evidence="1">
        <name>pyridoxal 5'-phosphate</name>
        <dbReference type="ChEBI" id="CHEBI:597326"/>
    </cofactor>
</comment>
<dbReference type="EC" id="4.4.1.13" evidence="2"/>
<dbReference type="InterPro" id="IPR015422">
    <property type="entry name" value="PyrdxlP-dep_Trfase_small"/>
</dbReference>
<keyword evidence="3" id="KW-0663">Pyridoxal phosphate</keyword>
<gene>
    <name evidence="7" type="ORF">SAMN05192543_1011111</name>
</gene>
<dbReference type="RefSeq" id="WP_245811369.1">
    <property type="nucleotide sequence ID" value="NZ_CP041743.1"/>
</dbReference>
<evidence type="ECO:0000256" key="5">
    <source>
        <dbReference type="ARBA" id="ARBA00037974"/>
    </source>
</evidence>
<dbReference type="Gene3D" id="3.40.640.10">
    <property type="entry name" value="Type I PLP-dependent aspartate aminotransferase-like (Major domain)"/>
    <property type="match status" value="1"/>
</dbReference>
<reference evidence="7 8" key="1">
    <citation type="submission" date="2016-10" db="EMBL/GenBank/DDBJ databases">
        <authorList>
            <person name="de Groot N.N."/>
        </authorList>
    </citation>
    <scope>NUCLEOTIDE SEQUENCE [LARGE SCALE GENOMIC DNA]</scope>
    <source>
        <strain evidence="7 8">LMG 23650</strain>
    </source>
</reference>
<evidence type="ECO:0000313" key="8">
    <source>
        <dbReference type="Proteomes" id="UP000199548"/>
    </source>
</evidence>
<name>A0A1I3EV50_9BURK</name>
<evidence type="ECO:0000259" key="6">
    <source>
        <dbReference type="Pfam" id="PF00155"/>
    </source>
</evidence>
<dbReference type="Pfam" id="PF00155">
    <property type="entry name" value="Aminotran_1_2"/>
    <property type="match status" value="1"/>
</dbReference>
<evidence type="ECO:0000256" key="1">
    <source>
        <dbReference type="ARBA" id="ARBA00001933"/>
    </source>
</evidence>
<dbReference type="AlphaFoldDB" id="A0A1I3EV50"/>
<dbReference type="Gene3D" id="3.90.1150.10">
    <property type="entry name" value="Aspartate Aminotransferase, domain 1"/>
    <property type="match status" value="1"/>
</dbReference>
<accession>A0A1I3EV50</accession>
<evidence type="ECO:0000256" key="3">
    <source>
        <dbReference type="ARBA" id="ARBA00022898"/>
    </source>
</evidence>
<keyword evidence="4 7" id="KW-0456">Lyase</keyword>
<evidence type="ECO:0000313" key="7">
    <source>
        <dbReference type="EMBL" id="SFI02793.1"/>
    </source>
</evidence>
<keyword evidence="8" id="KW-1185">Reference proteome</keyword>
<dbReference type="GO" id="GO:0047804">
    <property type="term" value="F:cysteine-S-conjugate beta-lyase activity"/>
    <property type="evidence" value="ECO:0007669"/>
    <property type="project" value="UniProtKB-EC"/>
</dbReference>
<dbReference type="PANTHER" id="PTHR43525:SF1">
    <property type="entry name" value="PROTEIN MALY"/>
    <property type="match status" value="1"/>
</dbReference>
<dbReference type="GO" id="GO:0030170">
    <property type="term" value="F:pyridoxal phosphate binding"/>
    <property type="evidence" value="ECO:0007669"/>
    <property type="project" value="InterPro"/>
</dbReference>
<dbReference type="InterPro" id="IPR051798">
    <property type="entry name" value="Class-II_PLP-Dep_Aminotrans"/>
</dbReference>
<organism evidence="7 8">
    <name type="scientific">Paraburkholderia megapolitana</name>
    <dbReference type="NCBI Taxonomy" id="420953"/>
    <lineage>
        <taxon>Bacteria</taxon>
        <taxon>Pseudomonadati</taxon>
        <taxon>Pseudomonadota</taxon>
        <taxon>Betaproteobacteria</taxon>
        <taxon>Burkholderiales</taxon>
        <taxon>Burkholderiaceae</taxon>
        <taxon>Paraburkholderia</taxon>
    </lineage>
</organism>
<evidence type="ECO:0000256" key="4">
    <source>
        <dbReference type="ARBA" id="ARBA00023239"/>
    </source>
</evidence>
<dbReference type="EMBL" id="FOQU01000001">
    <property type="protein sequence ID" value="SFI02793.1"/>
    <property type="molecule type" value="Genomic_DNA"/>
</dbReference>
<evidence type="ECO:0000256" key="2">
    <source>
        <dbReference type="ARBA" id="ARBA00012224"/>
    </source>
</evidence>
<feature type="domain" description="Aminotransferase class I/classII large" evidence="6">
    <location>
        <begin position="87"/>
        <end position="396"/>
    </location>
</feature>